<dbReference type="Proteomes" id="UP000520156">
    <property type="component" value="Unassembled WGS sequence"/>
</dbReference>
<keyword evidence="4" id="KW-1185">Reference proteome</keyword>
<keyword evidence="2" id="KW-1133">Transmembrane helix</keyword>
<dbReference type="EMBL" id="JACLAU010000025">
    <property type="protein sequence ID" value="MBC2652726.1"/>
    <property type="molecule type" value="Genomic_DNA"/>
</dbReference>
<feature type="region of interest" description="Disordered" evidence="1">
    <location>
        <begin position="377"/>
        <end position="475"/>
    </location>
</feature>
<accession>A0A7X1F9A7</accession>
<feature type="compositionally biased region" description="Low complexity" evidence="1">
    <location>
        <begin position="424"/>
        <end position="434"/>
    </location>
</feature>
<evidence type="ECO:0000256" key="2">
    <source>
        <dbReference type="SAM" id="Phobius"/>
    </source>
</evidence>
<dbReference type="AlphaFoldDB" id="A0A7X1F9A7"/>
<evidence type="ECO:0000313" key="3">
    <source>
        <dbReference type="EMBL" id="MBC2652726.1"/>
    </source>
</evidence>
<evidence type="ECO:0000313" key="4">
    <source>
        <dbReference type="Proteomes" id="UP000520156"/>
    </source>
</evidence>
<comment type="caution">
    <text evidence="3">The sequence shown here is derived from an EMBL/GenBank/DDBJ whole genome shotgun (WGS) entry which is preliminary data.</text>
</comment>
<proteinExistence type="predicted"/>
<feature type="compositionally biased region" description="Basic residues" evidence="1">
    <location>
        <begin position="102"/>
        <end position="113"/>
    </location>
</feature>
<feature type="region of interest" description="Disordered" evidence="1">
    <location>
        <begin position="85"/>
        <end position="168"/>
    </location>
</feature>
<gene>
    <name evidence="3" type="ORF">H7F49_13570</name>
</gene>
<keyword evidence="2" id="KW-0812">Transmembrane</keyword>
<feature type="compositionally biased region" description="Low complexity" evidence="1">
    <location>
        <begin position="384"/>
        <end position="410"/>
    </location>
</feature>
<feature type="region of interest" description="Disordered" evidence="1">
    <location>
        <begin position="512"/>
        <end position="581"/>
    </location>
</feature>
<feature type="compositionally biased region" description="Pro residues" evidence="1">
    <location>
        <begin position="411"/>
        <end position="423"/>
    </location>
</feature>
<feature type="transmembrane region" description="Helical" evidence="2">
    <location>
        <begin position="53"/>
        <end position="79"/>
    </location>
</feature>
<keyword evidence="2" id="KW-0472">Membrane</keyword>
<feature type="compositionally biased region" description="Pro residues" evidence="1">
    <location>
        <begin position="187"/>
        <end position="205"/>
    </location>
</feature>
<feature type="region of interest" description="Disordered" evidence="1">
    <location>
        <begin position="301"/>
        <end position="342"/>
    </location>
</feature>
<reference evidence="3 4" key="1">
    <citation type="submission" date="2020-08" db="EMBL/GenBank/DDBJ databases">
        <title>The genome sequence of Novosphingobium flavum 4Y4.</title>
        <authorList>
            <person name="Liu Y."/>
        </authorList>
    </citation>
    <scope>NUCLEOTIDE SEQUENCE [LARGE SCALE GENOMIC DNA]</scope>
    <source>
        <strain evidence="3 4">4Y4</strain>
    </source>
</reference>
<feature type="region of interest" description="Disordered" evidence="1">
    <location>
        <begin position="186"/>
        <end position="258"/>
    </location>
</feature>
<evidence type="ECO:0000256" key="1">
    <source>
        <dbReference type="SAM" id="MobiDB-lite"/>
    </source>
</evidence>
<dbReference type="RefSeq" id="WP_185684121.1">
    <property type="nucleotide sequence ID" value="NZ_JACLAU010000025.1"/>
</dbReference>
<sequence>MSSHPLFPAAIAVWFATLFGMASMVLRAQTLEGAVRALHIDLVVPAAAPPLGFTARLLIALLFALFGAALGFLLARVVVARGAGRGGRAQTSRTKPSPAKSARGKSARGKSRRAQPDPAAATADDNDDLARLDAAREAAPVRRRGLGGLTATAPDSAPGEDPYAAVPGSLPGPSILNLGDLEAVEPLMPPPPLPPVADDLPPPFATPEWRAPEPAVPSGRQDWPARSEALPEAHPEPLPEPLSAPFAATGPAHEDKPADIADPIVVSPFGPRALAAALEAARGGSALLAAAEPEVILSFPAPPAPPVTADASAHPADRVEPAATLPQDLPPEPAASTPRRLVPRAGNAAQILREAPLESLGVVELVERFALALAARADRDAARAEAQAEPTPATARAVEPAANPFAAPRVAPAPAPTASPAPRPALIRAPAPELAAPPPFAAPAQSAPAKSAPGRPFDVPEMLRSPLPGGNVEWFDDEDEADHALASLLPPRLSDERSGFPAATADVTAHDHGHEAGFGEFGSADGPFEDDAEDDEAPGDRFSSLLSMKPSIRPRPAEDAPAPVRLAGGGQLADGQPGDPAVTEEALRNALAALQRMSGAA</sequence>
<feature type="compositionally biased region" description="Basic and acidic residues" evidence="1">
    <location>
        <begin position="223"/>
        <end position="237"/>
    </location>
</feature>
<feature type="compositionally biased region" description="Acidic residues" evidence="1">
    <location>
        <begin position="527"/>
        <end position="537"/>
    </location>
</feature>
<feature type="compositionally biased region" description="Low complexity" evidence="1">
    <location>
        <begin position="442"/>
        <end position="453"/>
    </location>
</feature>
<feature type="compositionally biased region" description="Basic and acidic residues" evidence="1">
    <location>
        <begin position="128"/>
        <end position="140"/>
    </location>
</feature>
<protein>
    <submittedName>
        <fullName evidence="3">Uncharacterized protein</fullName>
    </submittedName>
</protein>
<name>A0A7X1F9A7_9SPHN</name>
<organism evidence="3 4">
    <name type="scientific">Novosphingobium aerophilum</name>
    <dbReference type="NCBI Taxonomy" id="2839843"/>
    <lineage>
        <taxon>Bacteria</taxon>
        <taxon>Pseudomonadati</taxon>
        <taxon>Pseudomonadota</taxon>
        <taxon>Alphaproteobacteria</taxon>
        <taxon>Sphingomonadales</taxon>
        <taxon>Sphingomonadaceae</taxon>
        <taxon>Novosphingobium</taxon>
    </lineage>
</organism>